<keyword evidence="10" id="KW-1185">Reference proteome</keyword>
<dbReference type="AlphaFoldDB" id="N6V6R3"/>
<keyword evidence="6" id="KW-1278">Translocase</keyword>
<name>N6V6R3_9HYPH</name>
<dbReference type="PATRIC" id="fig|363754.4.peg.3369"/>
<evidence type="ECO:0000256" key="4">
    <source>
        <dbReference type="ARBA" id="ARBA00022475"/>
    </source>
</evidence>
<evidence type="ECO:0000313" key="9">
    <source>
        <dbReference type="EMBL" id="ENN86722.1"/>
    </source>
</evidence>
<feature type="compositionally biased region" description="Basic and acidic residues" evidence="8">
    <location>
        <begin position="62"/>
        <end position="72"/>
    </location>
</feature>
<dbReference type="SUPFAM" id="SSF52540">
    <property type="entry name" value="P-loop containing nucleoside triphosphate hydrolases"/>
    <property type="match status" value="1"/>
</dbReference>
<proteinExistence type="inferred from homology"/>
<dbReference type="PANTHER" id="PTHR43297:SF14">
    <property type="entry name" value="ATPASE AAA-TYPE CORE DOMAIN-CONTAINING PROTEIN"/>
    <property type="match status" value="1"/>
</dbReference>
<evidence type="ECO:0000256" key="8">
    <source>
        <dbReference type="SAM" id="MobiDB-lite"/>
    </source>
</evidence>
<sequence>MKAMQRPMHLFSHDLGVIRHICDDVAVTYRGKLGEAGPVADIFERPQSDYTPMLHEALPDPSPDRSPFRQTP</sequence>
<dbReference type="InterPro" id="IPR027417">
    <property type="entry name" value="P-loop_NTPase"/>
</dbReference>
<dbReference type="EMBL" id="AQHN01000062">
    <property type="protein sequence ID" value="ENN86722.1"/>
    <property type="molecule type" value="Genomic_DNA"/>
</dbReference>
<dbReference type="GO" id="GO:0016020">
    <property type="term" value="C:membrane"/>
    <property type="evidence" value="ECO:0007669"/>
    <property type="project" value="UniProtKB-SubCell"/>
</dbReference>
<dbReference type="RefSeq" id="WP_004119175.1">
    <property type="nucleotide sequence ID" value="NZ_AQHN01000062.1"/>
</dbReference>
<comment type="similarity">
    <text evidence="2">Belongs to the ABC transporter superfamily.</text>
</comment>
<comment type="caution">
    <text evidence="9">The sequence shown here is derived from an EMBL/GenBank/DDBJ whole genome shotgun (WGS) entry which is preliminary data.</text>
</comment>
<dbReference type="STRING" id="363754.RHSP_82913"/>
<evidence type="ECO:0000256" key="5">
    <source>
        <dbReference type="ARBA" id="ARBA00022519"/>
    </source>
</evidence>
<evidence type="ECO:0000256" key="6">
    <source>
        <dbReference type="ARBA" id="ARBA00022967"/>
    </source>
</evidence>
<dbReference type="InterPro" id="IPR050388">
    <property type="entry name" value="ABC_Ni/Peptide_Import"/>
</dbReference>
<keyword evidence="7" id="KW-0472">Membrane</keyword>
<dbReference type="PANTHER" id="PTHR43297">
    <property type="entry name" value="OLIGOPEPTIDE TRANSPORT ATP-BINDING PROTEIN APPD"/>
    <property type="match status" value="1"/>
</dbReference>
<protein>
    <submittedName>
        <fullName evidence="9">Uncharacterized protein</fullName>
    </submittedName>
</protein>
<keyword evidence="4" id="KW-1003">Cell membrane</keyword>
<keyword evidence="3" id="KW-0813">Transport</keyword>
<evidence type="ECO:0000256" key="3">
    <source>
        <dbReference type="ARBA" id="ARBA00022448"/>
    </source>
</evidence>
<keyword evidence="5" id="KW-0997">Cell inner membrane</keyword>
<dbReference type="Proteomes" id="UP000012429">
    <property type="component" value="Unassembled WGS sequence"/>
</dbReference>
<dbReference type="Gene3D" id="3.40.50.300">
    <property type="entry name" value="P-loop containing nucleotide triphosphate hydrolases"/>
    <property type="match status" value="1"/>
</dbReference>
<feature type="region of interest" description="Disordered" evidence="8">
    <location>
        <begin position="52"/>
        <end position="72"/>
    </location>
</feature>
<comment type="subcellular location">
    <subcellularLocation>
        <location evidence="1">Membrane</location>
    </subcellularLocation>
</comment>
<organism evidence="9 10">
    <name type="scientific">Rhizobium freirei PRF 81</name>
    <dbReference type="NCBI Taxonomy" id="363754"/>
    <lineage>
        <taxon>Bacteria</taxon>
        <taxon>Pseudomonadati</taxon>
        <taxon>Pseudomonadota</taxon>
        <taxon>Alphaproteobacteria</taxon>
        <taxon>Hyphomicrobiales</taxon>
        <taxon>Rhizobiaceae</taxon>
        <taxon>Rhizobium/Agrobacterium group</taxon>
        <taxon>Rhizobium</taxon>
    </lineage>
</organism>
<evidence type="ECO:0000256" key="2">
    <source>
        <dbReference type="ARBA" id="ARBA00005417"/>
    </source>
</evidence>
<reference evidence="9 10" key="1">
    <citation type="journal article" date="2012" name="BMC Genomics">
        <title>Genomic basis of broad host range and environmental adaptability of Rhizobium tropici CIAT 899 and Rhizobium sp. PRF 81 which are used in inoculants for common bean (Phaseolus vulgaris L.).</title>
        <authorList>
            <person name="Ormeno-Orrillo E."/>
            <person name="Menna P."/>
            <person name="Almeida L.G."/>
            <person name="Ollero F.J."/>
            <person name="Nicolas M.F."/>
            <person name="Pains Rodrigues E."/>
            <person name="Shigueyoshi Nakatani A."/>
            <person name="Silva Batista J.S."/>
            <person name="Oliveira Chueire L.M."/>
            <person name="Souza R.C."/>
            <person name="Ribeiro Vasconcelos A.T."/>
            <person name="Megias M."/>
            <person name="Hungria M."/>
            <person name="Martinez-Romero E."/>
        </authorList>
    </citation>
    <scope>NUCLEOTIDE SEQUENCE [LARGE SCALE GENOMIC DNA]</scope>
    <source>
        <strain evidence="9 10">PRF 81</strain>
    </source>
</reference>
<evidence type="ECO:0000256" key="1">
    <source>
        <dbReference type="ARBA" id="ARBA00004370"/>
    </source>
</evidence>
<accession>N6V6R3</accession>
<evidence type="ECO:0000313" key="10">
    <source>
        <dbReference type="Proteomes" id="UP000012429"/>
    </source>
</evidence>
<gene>
    <name evidence="9" type="ORF">RHSP_82913</name>
</gene>
<evidence type="ECO:0000256" key="7">
    <source>
        <dbReference type="ARBA" id="ARBA00023136"/>
    </source>
</evidence>